<dbReference type="Gene3D" id="1.10.357.10">
    <property type="entry name" value="Tetracycline Repressor, domain 2"/>
    <property type="match status" value="1"/>
</dbReference>
<dbReference type="PRINTS" id="PR00455">
    <property type="entry name" value="HTHTETR"/>
</dbReference>
<reference evidence="5" key="1">
    <citation type="journal article" date="2019" name="Int. J. Syst. Evol. Microbiol.">
        <title>The Global Catalogue of Microorganisms (GCM) 10K type strain sequencing project: providing services to taxonomists for standard genome sequencing and annotation.</title>
        <authorList>
            <consortium name="The Broad Institute Genomics Platform"/>
            <consortium name="The Broad Institute Genome Sequencing Center for Infectious Disease"/>
            <person name="Wu L."/>
            <person name="Ma J."/>
        </authorList>
    </citation>
    <scope>NUCLEOTIDE SEQUENCE [LARGE SCALE GENOMIC DNA]</scope>
    <source>
        <strain evidence="5">CCUG 51943</strain>
    </source>
</reference>
<evidence type="ECO:0000313" key="4">
    <source>
        <dbReference type="EMBL" id="MFC6146494.1"/>
    </source>
</evidence>
<dbReference type="InterPro" id="IPR050109">
    <property type="entry name" value="HTH-type_TetR-like_transc_reg"/>
</dbReference>
<dbReference type="InterPro" id="IPR009057">
    <property type="entry name" value="Homeodomain-like_sf"/>
</dbReference>
<gene>
    <name evidence="4" type="ORF">ACFPUZ_06710</name>
</gene>
<evidence type="ECO:0000256" key="1">
    <source>
        <dbReference type="ARBA" id="ARBA00023125"/>
    </source>
</evidence>
<accession>A0ABW1QAS4</accession>
<evidence type="ECO:0000259" key="3">
    <source>
        <dbReference type="PROSITE" id="PS50977"/>
    </source>
</evidence>
<name>A0ABW1QAS4_9CORY</name>
<dbReference type="RefSeq" id="WP_377001013.1">
    <property type="nucleotide sequence ID" value="NZ_JBHSQE010000004.1"/>
</dbReference>
<proteinExistence type="predicted"/>
<dbReference type="PANTHER" id="PTHR30055:SF235">
    <property type="entry name" value="TRANSCRIPTIONAL REGULATORY PROTEIN"/>
    <property type="match status" value="1"/>
</dbReference>
<keyword evidence="5" id="KW-1185">Reference proteome</keyword>
<organism evidence="4 5">
    <name type="scientific">Corynebacterium nasicanis</name>
    <dbReference type="NCBI Taxonomy" id="1448267"/>
    <lineage>
        <taxon>Bacteria</taxon>
        <taxon>Bacillati</taxon>
        <taxon>Actinomycetota</taxon>
        <taxon>Actinomycetes</taxon>
        <taxon>Mycobacteriales</taxon>
        <taxon>Corynebacteriaceae</taxon>
        <taxon>Corynebacterium</taxon>
    </lineage>
</organism>
<dbReference type="Pfam" id="PF00440">
    <property type="entry name" value="TetR_N"/>
    <property type="match status" value="1"/>
</dbReference>
<dbReference type="Pfam" id="PF17920">
    <property type="entry name" value="TetR_C_16"/>
    <property type="match status" value="1"/>
</dbReference>
<dbReference type="Gene3D" id="1.10.10.60">
    <property type="entry name" value="Homeodomain-like"/>
    <property type="match status" value="1"/>
</dbReference>
<feature type="domain" description="HTH tetR-type" evidence="3">
    <location>
        <begin position="5"/>
        <end position="65"/>
    </location>
</feature>
<dbReference type="SUPFAM" id="SSF46689">
    <property type="entry name" value="Homeodomain-like"/>
    <property type="match status" value="1"/>
</dbReference>
<dbReference type="SUPFAM" id="SSF48498">
    <property type="entry name" value="Tetracyclin repressor-like, C-terminal domain"/>
    <property type="match status" value="1"/>
</dbReference>
<dbReference type="InterPro" id="IPR041678">
    <property type="entry name" value="TetR_C_16"/>
</dbReference>
<protein>
    <submittedName>
        <fullName evidence="4">TetR family transcriptional regulator</fullName>
    </submittedName>
</protein>
<evidence type="ECO:0000256" key="2">
    <source>
        <dbReference type="PROSITE-ProRule" id="PRU00335"/>
    </source>
</evidence>
<dbReference type="PANTHER" id="PTHR30055">
    <property type="entry name" value="HTH-TYPE TRANSCRIPTIONAL REGULATOR RUTR"/>
    <property type="match status" value="1"/>
</dbReference>
<dbReference type="PROSITE" id="PS50977">
    <property type="entry name" value="HTH_TETR_2"/>
    <property type="match status" value="1"/>
</dbReference>
<keyword evidence="1 2" id="KW-0238">DNA-binding</keyword>
<feature type="DNA-binding region" description="H-T-H motif" evidence="2">
    <location>
        <begin position="28"/>
        <end position="47"/>
    </location>
</feature>
<dbReference type="InterPro" id="IPR001647">
    <property type="entry name" value="HTH_TetR"/>
</dbReference>
<dbReference type="EMBL" id="JBHSQE010000004">
    <property type="protein sequence ID" value="MFC6146494.1"/>
    <property type="molecule type" value="Genomic_DNA"/>
</dbReference>
<dbReference type="Proteomes" id="UP001596244">
    <property type="component" value="Unassembled WGS sequence"/>
</dbReference>
<comment type="caution">
    <text evidence="4">The sequence shown here is derived from an EMBL/GenBank/DDBJ whole genome shotgun (WGS) entry which is preliminary data.</text>
</comment>
<evidence type="ECO:0000313" key="5">
    <source>
        <dbReference type="Proteomes" id="UP001596244"/>
    </source>
</evidence>
<sequence>MSDNPASRQRILTAARTLFALHGFNGTTLRAVAAEAGCDVALIPHYFGNKQGLFDAATDLPLPPEALLAPLRDAPLERLGSAVARTFVHAWDTPEGAGMLAQLRSVLDDTPDRMLPLIDSAIWRHVRARLADEGVDEPELRVELALSCLIGAVTMRKFLPAPRMSAVASAQLVGILGPVLQHHLTGDLG</sequence>
<dbReference type="InterPro" id="IPR036271">
    <property type="entry name" value="Tet_transcr_reg_TetR-rel_C_sf"/>
</dbReference>